<dbReference type="RefSeq" id="XP_003041823.1">
    <property type="nucleotide sequence ID" value="XM_003041777.1"/>
</dbReference>
<dbReference type="EMBL" id="GG698931">
    <property type="protein sequence ID" value="EEU36110.1"/>
    <property type="molecule type" value="Genomic_DNA"/>
</dbReference>
<dbReference type="InParanoid" id="C7ZIL6"/>
<dbReference type="SUPFAM" id="SSF52047">
    <property type="entry name" value="RNI-like"/>
    <property type="match status" value="1"/>
</dbReference>
<protein>
    <recommendedName>
        <fullName evidence="4">F-box domain-containing protein</fullName>
    </recommendedName>
</protein>
<dbReference type="GeneID" id="9674149"/>
<dbReference type="eggNOG" id="ENOG502SP3T">
    <property type="taxonomic scope" value="Eukaryota"/>
</dbReference>
<feature type="compositionally biased region" description="Acidic residues" evidence="1">
    <location>
        <begin position="517"/>
        <end position="526"/>
    </location>
</feature>
<dbReference type="HOGENOM" id="CLU_017138_1_1_1"/>
<accession>C7ZIL6</accession>
<name>C7ZIL6_FUSV7</name>
<evidence type="ECO:0000313" key="2">
    <source>
        <dbReference type="EMBL" id="EEU36110.1"/>
    </source>
</evidence>
<dbReference type="OMA" id="APMGCHF"/>
<organism evidence="2 3">
    <name type="scientific">Fusarium vanettenii (strain ATCC MYA-4622 / CBS 123669 / FGSC 9596 / NRRL 45880 / 77-13-4)</name>
    <name type="common">Fusarium solani subsp. pisi</name>
    <dbReference type="NCBI Taxonomy" id="660122"/>
    <lineage>
        <taxon>Eukaryota</taxon>
        <taxon>Fungi</taxon>
        <taxon>Dikarya</taxon>
        <taxon>Ascomycota</taxon>
        <taxon>Pezizomycotina</taxon>
        <taxon>Sordariomycetes</taxon>
        <taxon>Hypocreomycetidae</taxon>
        <taxon>Hypocreales</taxon>
        <taxon>Nectriaceae</taxon>
        <taxon>Fusarium</taxon>
        <taxon>Fusarium solani species complex</taxon>
        <taxon>Fusarium vanettenii</taxon>
    </lineage>
</organism>
<gene>
    <name evidence="2" type="ORF">NECHADRAFT_87187</name>
</gene>
<dbReference type="KEGG" id="nhe:NECHADRAFT_87187"/>
<proteinExistence type="predicted"/>
<feature type="region of interest" description="Disordered" evidence="1">
    <location>
        <begin position="503"/>
        <end position="526"/>
    </location>
</feature>
<keyword evidence="3" id="KW-1185">Reference proteome</keyword>
<sequence length="619" mass="69641">MTDLLRAVPRDVFLLILEALPKADLKTLSQTSSWLQDSVASTLWKSITIKPRDESHLHDLPTNGPPYRRLRTATKLHLRASFTSATDDRCPHIRDHPRWMSSDDDDEIYDEPQRQFYFDDFADKVESLLDRTCVPANILGPEGILSLQQPSLRTLSLITDPNCMYCCVAPFKHEPGVNLSSFRQLLNFTWKGLRPDHMQPLSIVLQNNSAHLKSLELDFVNLLENFTISDSLDDDDSDAGNSNDDQDDEISSTSSNASGDEDEEIRRMKGPGFFASTILGADPNSPTLLFPRIRVLSLSQVPLTASMAPVFNFEALVSLKLRLCPRWEVFIKRVLKLGRPIKLRTLEIQGHENEDAILDLVDAFDGLEELFLSNSGPMPTLYLWEILARRHSTLRRLVCHQRTIELPQDSPVDGELCDLADLSIYGGEMRRIKEDPSKNPLSELNLEFIGLGCIPGRMKYLLLPFRSKTSLKVIHIRQTMSDIGNLGSWALVEAFTPLISRADSDASSDSDLTTYTEDSDPGPDWDLDFTQREPELRNEFRHFAEWAFGPDGISSLDIIAFGDFAYGGRPKGRNVLLGRITGGTSGFRILDAKAGEWNDTLDKYQAAMEACPVEHLFTL</sequence>
<dbReference type="VEuPathDB" id="FungiDB:NECHADRAFT_87187"/>
<feature type="region of interest" description="Disordered" evidence="1">
    <location>
        <begin position="233"/>
        <end position="263"/>
    </location>
</feature>
<dbReference type="OrthoDB" id="1720422at2759"/>
<evidence type="ECO:0000256" key="1">
    <source>
        <dbReference type="SAM" id="MobiDB-lite"/>
    </source>
</evidence>
<feature type="compositionally biased region" description="Acidic residues" evidence="1">
    <location>
        <begin position="233"/>
        <end position="250"/>
    </location>
</feature>
<evidence type="ECO:0008006" key="4">
    <source>
        <dbReference type="Google" id="ProtNLM"/>
    </source>
</evidence>
<reference evidence="2 3" key="1">
    <citation type="journal article" date="2009" name="PLoS Genet.">
        <title>The genome of Nectria haematococca: contribution of supernumerary chromosomes to gene expansion.</title>
        <authorList>
            <person name="Coleman J.J."/>
            <person name="Rounsley S.D."/>
            <person name="Rodriguez-Carres M."/>
            <person name="Kuo A."/>
            <person name="Wasmann C.C."/>
            <person name="Grimwood J."/>
            <person name="Schmutz J."/>
            <person name="Taga M."/>
            <person name="White G.J."/>
            <person name="Zhou S."/>
            <person name="Schwartz D.C."/>
            <person name="Freitag M."/>
            <person name="Ma L.J."/>
            <person name="Danchin E.G."/>
            <person name="Henrissat B."/>
            <person name="Coutinho P.M."/>
            <person name="Nelson D.R."/>
            <person name="Straney D."/>
            <person name="Napoli C.A."/>
            <person name="Barker B.M."/>
            <person name="Gribskov M."/>
            <person name="Rep M."/>
            <person name="Kroken S."/>
            <person name="Molnar I."/>
            <person name="Rensing C."/>
            <person name="Kennell J.C."/>
            <person name="Zamora J."/>
            <person name="Farman M.L."/>
            <person name="Selker E.U."/>
            <person name="Salamov A."/>
            <person name="Shapiro H."/>
            <person name="Pangilinan J."/>
            <person name="Lindquist E."/>
            <person name="Lamers C."/>
            <person name="Grigoriev I.V."/>
            <person name="Geiser D.M."/>
            <person name="Covert S.F."/>
            <person name="Temporini E."/>
            <person name="Vanetten H.D."/>
        </authorList>
    </citation>
    <scope>NUCLEOTIDE SEQUENCE [LARGE SCALE GENOMIC DNA]</scope>
    <source>
        <strain evidence="3">ATCC MYA-4622 / CBS 123669 / FGSC 9596 / NRRL 45880 / 77-13-4</strain>
    </source>
</reference>
<evidence type="ECO:0000313" key="3">
    <source>
        <dbReference type="Proteomes" id="UP000005206"/>
    </source>
</evidence>
<dbReference type="Proteomes" id="UP000005206">
    <property type="component" value="Chromosome 12"/>
</dbReference>
<dbReference type="AlphaFoldDB" id="C7ZIL6"/>